<feature type="transmembrane region" description="Helical" evidence="1">
    <location>
        <begin position="6"/>
        <end position="27"/>
    </location>
</feature>
<reference evidence="2" key="1">
    <citation type="journal article" date="2014" name="Front. Microbiol.">
        <title>High frequency of phylogenetically diverse reductive dehalogenase-homologous genes in deep subseafloor sedimentary metagenomes.</title>
        <authorList>
            <person name="Kawai M."/>
            <person name="Futagami T."/>
            <person name="Toyoda A."/>
            <person name="Takaki Y."/>
            <person name="Nishi S."/>
            <person name="Hori S."/>
            <person name="Arai W."/>
            <person name="Tsubouchi T."/>
            <person name="Morono Y."/>
            <person name="Uchiyama I."/>
            <person name="Ito T."/>
            <person name="Fujiyama A."/>
            <person name="Inagaki F."/>
            <person name="Takami H."/>
        </authorList>
    </citation>
    <scope>NUCLEOTIDE SEQUENCE</scope>
    <source>
        <strain evidence="2">Expedition CK06-06</strain>
    </source>
</reference>
<protein>
    <submittedName>
        <fullName evidence="2">Uncharacterized protein</fullName>
    </submittedName>
</protein>
<organism evidence="2">
    <name type="scientific">marine sediment metagenome</name>
    <dbReference type="NCBI Taxonomy" id="412755"/>
    <lineage>
        <taxon>unclassified sequences</taxon>
        <taxon>metagenomes</taxon>
        <taxon>ecological metagenomes</taxon>
    </lineage>
</organism>
<accession>X0TM76</accession>
<keyword evidence="1" id="KW-1133">Transmembrane helix</keyword>
<keyword evidence="1" id="KW-0472">Membrane</keyword>
<evidence type="ECO:0000256" key="1">
    <source>
        <dbReference type="SAM" id="Phobius"/>
    </source>
</evidence>
<proteinExistence type="predicted"/>
<comment type="caution">
    <text evidence="2">The sequence shown here is derived from an EMBL/GenBank/DDBJ whole genome shotgun (WGS) entry which is preliminary data.</text>
</comment>
<dbReference type="PROSITE" id="PS51257">
    <property type="entry name" value="PROKAR_LIPOPROTEIN"/>
    <property type="match status" value="1"/>
</dbReference>
<dbReference type="InterPro" id="IPR032710">
    <property type="entry name" value="NTF2-like_dom_sf"/>
</dbReference>
<dbReference type="SUPFAM" id="SSF54427">
    <property type="entry name" value="NTF2-like"/>
    <property type="match status" value="1"/>
</dbReference>
<sequence>MQKRFITISFTFIFCLSFFFVGCIATLKDYKPKSSEEKTIKIIMLKWETTWNNHDEQGYLALWHDNAKIMYGMDRNVASK</sequence>
<evidence type="ECO:0000313" key="2">
    <source>
        <dbReference type="EMBL" id="GAF94344.1"/>
    </source>
</evidence>
<dbReference type="AlphaFoldDB" id="X0TM76"/>
<gene>
    <name evidence="2" type="ORF">S01H1_26068</name>
</gene>
<dbReference type="EMBL" id="BARS01015784">
    <property type="protein sequence ID" value="GAF94344.1"/>
    <property type="molecule type" value="Genomic_DNA"/>
</dbReference>
<keyword evidence="1" id="KW-0812">Transmembrane</keyword>
<name>X0TM76_9ZZZZ</name>